<evidence type="ECO:0000313" key="5">
    <source>
        <dbReference type="Proteomes" id="UP000604046"/>
    </source>
</evidence>
<feature type="region of interest" description="Disordered" evidence="2">
    <location>
        <begin position="1033"/>
        <end position="1062"/>
    </location>
</feature>
<feature type="domain" description="CFA20" evidence="3">
    <location>
        <begin position="3"/>
        <end position="91"/>
    </location>
</feature>
<feature type="coiled-coil region" evidence="1">
    <location>
        <begin position="701"/>
        <end position="761"/>
    </location>
</feature>
<feature type="coiled-coil region" evidence="1">
    <location>
        <begin position="853"/>
        <end position="880"/>
    </location>
</feature>
<feature type="coiled-coil region" evidence="1">
    <location>
        <begin position="921"/>
        <end position="974"/>
    </location>
</feature>
<gene>
    <name evidence="4" type="primary">CFAP20</name>
    <name evidence="4" type="ORF">SNAT2548_LOCUS16336</name>
</gene>
<evidence type="ECO:0000313" key="4">
    <source>
        <dbReference type="EMBL" id="CAE7310906.1"/>
    </source>
</evidence>
<organism evidence="4 5">
    <name type="scientific">Symbiodinium natans</name>
    <dbReference type="NCBI Taxonomy" id="878477"/>
    <lineage>
        <taxon>Eukaryota</taxon>
        <taxon>Sar</taxon>
        <taxon>Alveolata</taxon>
        <taxon>Dinophyceae</taxon>
        <taxon>Suessiales</taxon>
        <taxon>Symbiodiniaceae</taxon>
        <taxon>Symbiodinium</taxon>
    </lineage>
</organism>
<feature type="region of interest" description="Disordered" evidence="2">
    <location>
        <begin position="485"/>
        <end position="506"/>
    </location>
</feature>
<comment type="caution">
    <text evidence="4">The sequence shown here is derived from an EMBL/GenBank/DDBJ whole genome shotgun (WGS) entry which is preliminary data.</text>
</comment>
<feature type="region of interest" description="Disordered" evidence="2">
    <location>
        <begin position="1176"/>
        <end position="1204"/>
    </location>
</feature>
<protein>
    <submittedName>
        <fullName evidence="4">CFAP20 protein</fullName>
    </submittedName>
</protein>
<feature type="compositionally biased region" description="Polar residues" evidence="2">
    <location>
        <begin position="256"/>
        <end position="265"/>
    </location>
</feature>
<dbReference type="InterPro" id="IPR040441">
    <property type="entry name" value="CFA20/CFAP20DC"/>
</dbReference>
<dbReference type="OrthoDB" id="7486196at2759"/>
<evidence type="ECO:0000259" key="3">
    <source>
        <dbReference type="Pfam" id="PF05018"/>
    </source>
</evidence>
<dbReference type="EMBL" id="CAJNDS010002079">
    <property type="protein sequence ID" value="CAE7310906.1"/>
    <property type="molecule type" value="Genomic_DNA"/>
</dbReference>
<proteinExistence type="predicted"/>
<keyword evidence="5" id="KW-1185">Reference proteome</keyword>
<evidence type="ECO:0000256" key="1">
    <source>
        <dbReference type="SAM" id="Coils"/>
    </source>
</evidence>
<dbReference type="PANTHER" id="PTHR12458">
    <property type="entry name" value="ORF PROTEIN"/>
    <property type="match status" value="1"/>
</dbReference>
<reference evidence="4" key="1">
    <citation type="submission" date="2021-02" db="EMBL/GenBank/DDBJ databases">
        <authorList>
            <person name="Dougan E. K."/>
            <person name="Rhodes N."/>
            <person name="Thang M."/>
            <person name="Chan C."/>
        </authorList>
    </citation>
    <scope>NUCLEOTIDE SEQUENCE</scope>
</reference>
<dbReference type="AlphaFoldDB" id="A0A812NJY8"/>
<keyword evidence="1" id="KW-0175">Coiled coil</keyword>
<dbReference type="InterPro" id="IPR007714">
    <property type="entry name" value="CFA20_dom"/>
</dbReference>
<dbReference type="Pfam" id="PF05018">
    <property type="entry name" value="CFA20_dom"/>
    <property type="match status" value="1"/>
</dbReference>
<feature type="compositionally biased region" description="Basic and acidic residues" evidence="2">
    <location>
        <begin position="497"/>
        <end position="506"/>
    </location>
</feature>
<feature type="compositionally biased region" description="Low complexity" evidence="2">
    <location>
        <begin position="485"/>
        <end position="496"/>
    </location>
</feature>
<feature type="region of interest" description="Disordered" evidence="2">
    <location>
        <begin position="246"/>
        <end position="284"/>
    </location>
</feature>
<dbReference type="Proteomes" id="UP000604046">
    <property type="component" value="Unassembled WGS sequence"/>
</dbReference>
<sequence length="1218" mass="132695">MPFKNTYQSGFLSILYSIGSKPLQIWDKKVRNGHIKRLTDSDIQSSVLEIMGTNVSTTYITCPADPSKTLGIKLPFLVMIIKNLKKYFTFEALDISGVGISALFASTALSCLSFVTNCAHTHGAHGNCLEATLGDMKALWRELAALQAHTADAKELEAKITSKQDEALSLLTAEVTRWRQDVSGQFLATEQNVDGVRQEVMNRLASLPKPPPCTCQAELQPLKRQLEVVQSLLMAYREALSEMTTRLRGTLDKTEPGSTNPSSPRSGRWAAKQSLAASARRHASVDRMWQPGSQGLKKLVEGALQSVEELHSRVRDSSTAGDLAELRRQFDILQGETLLSFHQLQQAVADLNCTASTKPPEELPAKDCREQLGDVMPRGVSDPRCTEIAQNLSALAAKLERLETDILRTLTAKLERVEAEALPDLARKVEELQVLQEQQKATAATQEQEKADDFAAEEAKTTAVELQGRAIDELREGLARLEALQKQQQQATPATQEQKKAGDFAEEEAKTTVVELQGRAIDELREGLARLEAQPQQLLQPLSSTLERWEAELPAMSLQLGKLQATVQPLSARLEQMEATSLQLTQKVEAGAEAEEPAEQEVPSKSLSEQLARLEASQQEHEKAIEASSQARAAEVELQGRSIDELREGLARLEAVEERRVVAVKENASEKDALLEAFQEKLQTALAEALQEREIQHAAAREAMKQELDAAMASVAQAELLDALSTRVDGLEAKGQPDANSAELQAELAEMKKGLQALDDQTHELTVSYSQLREILGEAPEGPAASMSKELQGLRAAIDVLSASETESKSSFKETVERIDGDVARLFARLEDAESALTQCDPEAMGAPAAADVVALQEAVEPLKRRLADAERSLGSLEQRTPDDVPERLVSLDYGLLALKEEVRVLGPSLKAGTDGIGKDVEALRSALDEVSAEVSALRTVQTISETPGMEEGLEELQKGQAETMTQLEGLQRQLAELVGQGPTDPASEGPEAHFLQRVPAALQNLQESMCGIKEELLQVQQRLAGGGVHQPFSEDVSPASRGQQVADAGARRSRGPWPLEKLSLPRSHEVDEADYGSRTPKAAEVAHLAEELGKARSATLQQTQLEVHLSEAVLALENQLSGVTLRLDDTEARLCEAELSLDAVSRGGVALRLRLEQLQSSVELRLTSLTADLADEAPRKGTEQGLSLSKGPPLTSRRDRAKAEATVQELWGKVRRS</sequence>
<feature type="region of interest" description="Disordered" evidence="2">
    <location>
        <begin position="589"/>
        <end position="608"/>
    </location>
</feature>
<evidence type="ECO:0000256" key="2">
    <source>
        <dbReference type="SAM" id="MobiDB-lite"/>
    </source>
</evidence>
<name>A0A812NJY8_9DINO</name>
<accession>A0A812NJY8</accession>